<dbReference type="RefSeq" id="XP_017993622.1">
    <property type="nucleotide sequence ID" value="XM_018137519.1"/>
</dbReference>
<feature type="transmembrane region" description="Helical" evidence="13">
    <location>
        <begin position="839"/>
        <end position="858"/>
    </location>
</feature>
<evidence type="ECO:0000256" key="10">
    <source>
        <dbReference type="ARBA" id="ARBA00023136"/>
    </source>
</evidence>
<evidence type="ECO:0000313" key="15">
    <source>
        <dbReference type="Proteomes" id="UP000037751"/>
    </source>
</evidence>
<feature type="region of interest" description="Disordered" evidence="12">
    <location>
        <begin position="94"/>
        <end position="207"/>
    </location>
</feature>
<feature type="transmembrane region" description="Helical" evidence="13">
    <location>
        <begin position="480"/>
        <end position="505"/>
    </location>
</feature>
<dbReference type="Proteomes" id="UP000037751">
    <property type="component" value="Unassembled WGS sequence"/>
</dbReference>
<organism evidence="14 15">
    <name type="scientific">Malassezia pachydermatis</name>
    <dbReference type="NCBI Taxonomy" id="77020"/>
    <lineage>
        <taxon>Eukaryota</taxon>
        <taxon>Fungi</taxon>
        <taxon>Dikarya</taxon>
        <taxon>Basidiomycota</taxon>
        <taxon>Ustilaginomycotina</taxon>
        <taxon>Malasseziomycetes</taxon>
        <taxon>Malasseziales</taxon>
        <taxon>Malasseziaceae</taxon>
        <taxon>Malassezia</taxon>
    </lineage>
</organism>
<sequence length="889" mass="97377">MMNLGFSAERRSTTDGDMDDLDRAADIPLGPTRTRHRAPRPRTSSSSLGSSVYPSTTTSRREGTSRLANISDEDAVTPTGDRIYTWLQGGSSTRAIPTSYRTMSEARGPSAATSSRLSQRGIDEASHRRGDRSDAMSARALSSSSRLLRSNASVSARTEALSDTKSHDRIAQWREQQARASEGKEGKPSVAPTDVRRPLATRDDAAGTETPLRSVLRALAQEEMAHSTWALGYAAAVLLRCLLALGSWSGRGRPPMYGDFEAQRHWMELTLHLPVRRWYRYDVQYWGLDYPPLTAWVSLACGFVGSLFPAVHPALALRTSRGEERAALVLFMRWSVLLLDMLLYLPAVAWFLSRRLHTRSMRVRHIALLTVWLQPALLLIDHGHFQYNGVMLGLATLSFACLLSNLPNVRTGYSADAEATAALQRLVLDTLSRHVSLQYVAAAVFFTLSLCFKQMALYYAPAIFAVMLGRCVGLMQRHILRGLALFLALGSVTLAVTAILLAPWLGSMDDVRQVVHRVFPLARGLFEDKVANVWCAISVLPLGARWKLHRMLSVTTLAKLSLGTVLLAILPSCVLLCMASVETVRRESMADDAQAAQVVADVRRRAGSVASGISHRIPPSVREGYATSQGGASHAESAHESSRGSDRRSMTGSSILGGSTSTWMQDGSSARRPRPAILPSSHKRPSATPSPAAELLPYTLASTSLAFFLFGFQTHEKSILLPLLPLTLLMTAKGDRTGAGAAATDWEWGVLANNVGLFSMWPLLQRDGQAMAWWLLLLGWNALIGYRPWEALHTTRASFVAWLAAATYAAMLGLLALEYLLPSMPWALLTRLLQRYPDLFPVLNVLLCVPVLGLLWLWTLKKQVQIALASGLWSISSSSSSNRKAAART</sequence>
<dbReference type="Pfam" id="PF03155">
    <property type="entry name" value="Alg6_Alg8"/>
    <property type="match status" value="2"/>
</dbReference>
<evidence type="ECO:0000256" key="6">
    <source>
        <dbReference type="ARBA" id="ARBA00022679"/>
    </source>
</evidence>
<keyword evidence="15" id="KW-1185">Reference proteome</keyword>
<evidence type="ECO:0000256" key="5">
    <source>
        <dbReference type="ARBA" id="ARBA00022676"/>
    </source>
</evidence>
<feature type="transmembrane region" description="Helical" evidence="13">
    <location>
        <begin position="327"/>
        <end position="351"/>
    </location>
</feature>
<dbReference type="EMBL" id="LGAV01000001">
    <property type="protein sequence ID" value="KOS15990.1"/>
    <property type="molecule type" value="Genomic_DNA"/>
</dbReference>
<dbReference type="PANTHER" id="PTHR12413:SF1">
    <property type="entry name" value="DOLICHYL PYROPHOSPHATE MAN9GLCNAC2 ALPHA-1,3-GLUCOSYLTRANSFERASE"/>
    <property type="match status" value="1"/>
</dbReference>
<protein>
    <recommendedName>
        <fullName evidence="4">dolichyl-P-Glc:Man9GlcNAc2-PP-dolichol alpha-1,3-glucosyltransferase</fullName>
        <ecNumber evidence="4">2.4.1.267</ecNumber>
    </recommendedName>
    <alternativeName>
        <fullName evidence="11">Dol-P-Glc:Man(9)GlcNAc(2)-PP-Dol alpha-1,3-glucosyltransferase</fullName>
    </alternativeName>
</protein>
<gene>
    <name evidence="14" type="ORF">Malapachy_3040</name>
</gene>
<feature type="transmembrane region" description="Helical" evidence="13">
    <location>
        <begin position="387"/>
        <end position="406"/>
    </location>
</feature>
<evidence type="ECO:0000256" key="8">
    <source>
        <dbReference type="ARBA" id="ARBA00022824"/>
    </source>
</evidence>
<feature type="compositionally biased region" description="Basic and acidic residues" evidence="12">
    <location>
        <begin position="194"/>
        <end position="205"/>
    </location>
</feature>
<keyword evidence="9 13" id="KW-1133">Transmembrane helix</keyword>
<comment type="caution">
    <text evidence="14">The sequence shown here is derived from an EMBL/GenBank/DDBJ whole genome shotgun (WGS) entry which is preliminary data.</text>
</comment>
<proteinExistence type="inferred from homology"/>
<dbReference type="PANTHER" id="PTHR12413">
    <property type="entry name" value="DOLICHYL GLYCOSYLTRANSFERASE"/>
    <property type="match status" value="1"/>
</dbReference>
<feature type="transmembrane region" description="Helical" evidence="13">
    <location>
        <begin position="293"/>
        <end position="315"/>
    </location>
</feature>
<feature type="compositionally biased region" description="Low complexity" evidence="12">
    <location>
        <begin position="41"/>
        <end position="58"/>
    </location>
</feature>
<comment type="pathway">
    <text evidence="2">Protein modification; protein glycosylation.</text>
</comment>
<feature type="transmembrane region" description="Helical" evidence="13">
    <location>
        <begin position="439"/>
        <end position="468"/>
    </location>
</feature>
<feature type="transmembrane region" description="Helical" evidence="13">
    <location>
        <begin position="692"/>
        <end position="712"/>
    </location>
</feature>
<dbReference type="GO" id="GO:0005789">
    <property type="term" value="C:endoplasmic reticulum membrane"/>
    <property type="evidence" value="ECO:0007669"/>
    <property type="project" value="UniProtKB-SubCell"/>
</dbReference>
<name>A0A0M8MXX8_9BASI</name>
<feature type="transmembrane region" description="Helical" evidence="13">
    <location>
        <begin position="770"/>
        <end position="787"/>
    </location>
</feature>
<dbReference type="STRING" id="77020.A0A0M8MXX8"/>
<keyword evidence="8" id="KW-0256">Endoplasmic reticulum</keyword>
<dbReference type="EC" id="2.4.1.267" evidence="4"/>
<keyword evidence="7 13" id="KW-0812">Transmembrane</keyword>
<dbReference type="GO" id="GO:0042281">
    <property type="term" value="F:dolichyl pyrophosphate Man9GlcNAc2 alpha-1,3-glucosyltransferase activity"/>
    <property type="evidence" value="ECO:0007669"/>
    <property type="project" value="UniProtKB-EC"/>
</dbReference>
<feature type="transmembrane region" description="Helical" evidence="13">
    <location>
        <begin position="560"/>
        <end position="581"/>
    </location>
</feature>
<evidence type="ECO:0000313" key="14">
    <source>
        <dbReference type="EMBL" id="KOS15990.1"/>
    </source>
</evidence>
<evidence type="ECO:0000256" key="9">
    <source>
        <dbReference type="ARBA" id="ARBA00022989"/>
    </source>
</evidence>
<evidence type="ECO:0000256" key="1">
    <source>
        <dbReference type="ARBA" id="ARBA00004477"/>
    </source>
</evidence>
<evidence type="ECO:0000256" key="7">
    <source>
        <dbReference type="ARBA" id="ARBA00022692"/>
    </source>
</evidence>
<feature type="compositionally biased region" description="Basic and acidic residues" evidence="12">
    <location>
        <begin position="636"/>
        <end position="649"/>
    </location>
</feature>
<dbReference type="OrthoDB" id="5589195at2759"/>
<dbReference type="UniPathway" id="UPA00378"/>
<evidence type="ECO:0000256" key="12">
    <source>
        <dbReference type="SAM" id="MobiDB-lite"/>
    </source>
</evidence>
<keyword evidence="10 13" id="KW-0472">Membrane</keyword>
<feature type="transmembrane region" description="Helical" evidence="13">
    <location>
        <begin position="799"/>
        <end position="819"/>
    </location>
</feature>
<feature type="compositionally biased region" description="Basic and acidic residues" evidence="12">
    <location>
        <begin position="160"/>
        <end position="172"/>
    </location>
</feature>
<accession>A0A0M8MXX8</accession>
<feature type="region of interest" description="Disordered" evidence="12">
    <location>
        <begin position="1"/>
        <end position="75"/>
    </location>
</feature>
<comment type="similarity">
    <text evidence="3">Belongs to the ALG6/ALG8 glucosyltransferase family.</text>
</comment>
<keyword evidence="6 14" id="KW-0808">Transferase</keyword>
<dbReference type="InterPro" id="IPR004856">
    <property type="entry name" value="Glyco_trans_ALG6/ALG8"/>
</dbReference>
<feature type="region of interest" description="Disordered" evidence="12">
    <location>
        <begin position="610"/>
        <end position="690"/>
    </location>
</feature>
<dbReference type="AlphaFoldDB" id="A0A0M8MXX8"/>
<feature type="compositionally biased region" description="Basic and acidic residues" evidence="12">
    <location>
        <begin position="121"/>
        <end position="134"/>
    </location>
</feature>
<reference evidence="14 15" key="1">
    <citation type="submission" date="2015-07" db="EMBL/GenBank/DDBJ databases">
        <title>Draft Genome Sequence of Malassezia furfur CBS1878 and Malassezia pachydermatis CBS1879.</title>
        <authorList>
            <person name="Triana S."/>
            <person name="Ohm R."/>
            <person name="Gonzalez A."/>
            <person name="DeCock H."/>
            <person name="Restrepo S."/>
            <person name="Celis A."/>
        </authorList>
    </citation>
    <scope>NUCLEOTIDE SEQUENCE [LARGE SCALE GENOMIC DNA]</scope>
    <source>
        <strain evidence="14 15">CBS 1879</strain>
    </source>
</reference>
<dbReference type="VEuPathDB" id="FungiDB:Malapachy_3040"/>
<evidence type="ECO:0000256" key="2">
    <source>
        <dbReference type="ARBA" id="ARBA00004922"/>
    </source>
</evidence>
<evidence type="ECO:0000256" key="4">
    <source>
        <dbReference type="ARBA" id="ARBA00011937"/>
    </source>
</evidence>
<feature type="compositionally biased region" description="Low complexity" evidence="12">
    <location>
        <begin position="135"/>
        <end position="157"/>
    </location>
</feature>
<evidence type="ECO:0000256" key="11">
    <source>
        <dbReference type="ARBA" id="ARBA00032921"/>
    </source>
</evidence>
<evidence type="ECO:0000256" key="13">
    <source>
        <dbReference type="SAM" id="Phobius"/>
    </source>
</evidence>
<dbReference type="GeneID" id="28729395"/>
<keyword evidence="5" id="KW-0328">Glycosyltransferase</keyword>
<feature type="compositionally biased region" description="Low complexity" evidence="12">
    <location>
        <begin position="650"/>
        <end position="662"/>
    </location>
</feature>
<evidence type="ECO:0000256" key="3">
    <source>
        <dbReference type="ARBA" id="ARBA00008715"/>
    </source>
</evidence>
<comment type="subcellular location">
    <subcellularLocation>
        <location evidence="1">Endoplasmic reticulum membrane</location>
        <topology evidence="1">Multi-pass membrane protein</topology>
    </subcellularLocation>
</comment>